<gene>
    <name evidence="3" type="ORF">Pla52n_62360</name>
</gene>
<organism evidence="3 4">
    <name type="scientific">Stieleria varia</name>
    <dbReference type="NCBI Taxonomy" id="2528005"/>
    <lineage>
        <taxon>Bacteria</taxon>
        <taxon>Pseudomonadati</taxon>
        <taxon>Planctomycetota</taxon>
        <taxon>Planctomycetia</taxon>
        <taxon>Pirellulales</taxon>
        <taxon>Pirellulaceae</taxon>
        <taxon>Stieleria</taxon>
    </lineage>
</organism>
<keyword evidence="4" id="KW-1185">Reference proteome</keyword>
<name>A0A5C5ZXI5_9BACT</name>
<feature type="compositionally biased region" description="Basic and acidic residues" evidence="1">
    <location>
        <begin position="37"/>
        <end position="57"/>
    </location>
</feature>
<evidence type="ECO:0000313" key="3">
    <source>
        <dbReference type="EMBL" id="TWT92362.1"/>
    </source>
</evidence>
<reference evidence="3 4" key="1">
    <citation type="submission" date="2019-02" db="EMBL/GenBank/DDBJ databases">
        <title>Deep-cultivation of Planctomycetes and their phenomic and genomic characterization uncovers novel biology.</title>
        <authorList>
            <person name="Wiegand S."/>
            <person name="Jogler M."/>
            <person name="Boedeker C."/>
            <person name="Pinto D."/>
            <person name="Vollmers J."/>
            <person name="Rivas-Marin E."/>
            <person name="Kohn T."/>
            <person name="Peeters S.H."/>
            <person name="Heuer A."/>
            <person name="Rast P."/>
            <person name="Oberbeckmann S."/>
            <person name="Bunk B."/>
            <person name="Jeske O."/>
            <person name="Meyerdierks A."/>
            <person name="Storesund J.E."/>
            <person name="Kallscheuer N."/>
            <person name="Luecker S."/>
            <person name="Lage O.M."/>
            <person name="Pohl T."/>
            <person name="Merkel B.J."/>
            <person name="Hornburger P."/>
            <person name="Mueller R.-W."/>
            <person name="Bruemmer F."/>
            <person name="Labrenz M."/>
            <person name="Spormann A.M."/>
            <person name="Op Den Camp H."/>
            <person name="Overmann J."/>
            <person name="Amann R."/>
            <person name="Jetten M.S.M."/>
            <person name="Mascher T."/>
            <person name="Medema M.H."/>
            <person name="Devos D.P."/>
            <person name="Kaster A.-K."/>
            <person name="Ovreas L."/>
            <person name="Rohde M."/>
            <person name="Galperin M.Y."/>
            <person name="Jogler C."/>
        </authorList>
    </citation>
    <scope>NUCLEOTIDE SEQUENCE [LARGE SCALE GENOMIC DNA]</scope>
    <source>
        <strain evidence="3 4">Pla52n</strain>
    </source>
</reference>
<dbReference type="Proteomes" id="UP000320176">
    <property type="component" value="Unassembled WGS sequence"/>
</dbReference>
<keyword evidence="2" id="KW-0732">Signal</keyword>
<feature type="chain" id="PRO_5022873861" description="Secreted protein" evidence="2">
    <location>
        <begin position="27"/>
        <end position="453"/>
    </location>
</feature>
<proteinExistence type="predicted"/>
<evidence type="ECO:0000256" key="1">
    <source>
        <dbReference type="SAM" id="MobiDB-lite"/>
    </source>
</evidence>
<feature type="signal peptide" evidence="2">
    <location>
        <begin position="1"/>
        <end position="26"/>
    </location>
</feature>
<dbReference type="RefSeq" id="WP_146523159.1">
    <property type="nucleotide sequence ID" value="NZ_CP151726.1"/>
</dbReference>
<protein>
    <recommendedName>
        <fullName evidence="5">Secreted protein</fullName>
    </recommendedName>
</protein>
<dbReference type="EMBL" id="SJPN01000011">
    <property type="protein sequence ID" value="TWT92362.1"/>
    <property type="molecule type" value="Genomic_DNA"/>
</dbReference>
<accession>A0A5C5ZXI5</accession>
<evidence type="ECO:0000256" key="2">
    <source>
        <dbReference type="SAM" id="SignalP"/>
    </source>
</evidence>
<evidence type="ECO:0008006" key="5">
    <source>
        <dbReference type="Google" id="ProtNLM"/>
    </source>
</evidence>
<dbReference type="AlphaFoldDB" id="A0A5C5ZXI5"/>
<sequence precursor="true">MNRLNKRRLGLLFWIAAVAASGYAWHRASSRPAVAASDDKSDGTSGDHVEDWDRDRSSGIPAAPSWMSYLVGPTEEHTIIDPVGLLQRYDPIFLEMDEGQFRQAGHVIVGAESRGQESENDESLFELTFVWYDSDVPADECQLFQHHSTGSLDEVVATLLPPEKRLKIQQRLAAAMSAHGDDLSKAFVPLIQQSLKRSMPVIEEELRLSVARHRGELDALADRWNDEIISKRLIPLARREILPIVREHGEPPAEAIGREIWDRASLWRFGWRAVYDKTPLPKKDLVQEEWQRFVTEEAVPVIESHMDEVVVAIQRTLADVTANEAIRKELGNVAEELASDKETRAIVRTILRETLIENDRLRDVWGEVWTSDEARAAIDMAGDRLEPIVRQIGDDLFGSEAEGINPDFARVLRSQILRKDRRWIVAWHTGTSNGRVEPAKSSMPYPLVYIAKE</sequence>
<evidence type="ECO:0000313" key="4">
    <source>
        <dbReference type="Proteomes" id="UP000320176"/>
    </source>
</evidence>
<comment type="caution">
    <text evidence="3">The sequence shown here is derived from an EMBL/GenBank/DDBJ whole genome shotgun (WGS) entry which is preliminary data.</text>
</comment>
<feature type="region of interest" description="Disordered" evidence="1">
    <location>
        <begin position="34"/>
        <end position="59"/>
    </location>
</feature>
<dbReference type="OrthoDB" id="281924at2"/>